<dbReference type="GO" id="GO:0000050">
    <property type="term" value="P:urea cycle"/>
    <property type="evidence" value="ECO:0007669"/>
    <property type="project" value="UniProtKB-UniPathway"/>
</dbReference>
<keyword evidence="7 10" id="KW-0464">Manganese</keyword>
<organism evidence="14 16">
    <name type="scientific">Bacillus wiedmannii</name>
    <dbReference type="NCBI Taxonomy" id="1890302"/>
    <lineage>
        <taxon>Bacteria</taxon>
        <taxon>Bacillati</taxon>
        <taxon>Bacillota</taxon>
        <taxon>Bacilli</taxon>
        <taxon>Bacillales</taxon>
        <taxon>Bacillaceae</taxon>
        <taxon>Bacillus</taxon>
        <taxon>Bacillus cereus group</taxon>
    </lineage>
</organism>
<comment type="cofactor">
    <cofactor evidence="10 13">
        <name>Mn(2+)</name>
        <dbReference type="ChEBI" id="CHEBI:29035"/>
    </cofactor>
    <text evidence="10 13">Binds 2 manganese ions per subunit.</text>
</comment>
<dbReference type="PATRIC" id="fig|1396.433.peg.2066"/>
<evidence type="ECO:0000256" key="6">
    <source>
        <dbReference type="ARBA" id="ARBA00022801"/>
    </source>
</evidence>
<feature type="binding site" evidence="10">
    <location>
        <position position="122"/>
    </location>
    <ligand>
        <name>Mn(2+)</name>
        <dbReference type="ChEBI" id="CHEBI:29035"/>
        <label>1</label>
    </ligand>
</feature>
<evidence type="ECO:0000256" key="8">
    <source>
        <dbReference type="ARBA" id="ARBA00047391"/>
    </source>
</evidence>
<dbReference type="InterPro" id="IPR006035">
    <property type="entry name" value="Ureohydrolase"/>
</dbReference>
<dbReference type="GO" id="GO:0030145">
    <property type="term" value="F:manganese ion binding"/>
    <property type="evidence" value="ECO:0007669"/>
    <property type="project" value="TreeGrafter"/>
</dbReference>
<dbReference type="PIRSF" id="PIRSF036979">
    <property type="entry name" value="Arginase"/>
    <property type="match status" value="1"/>
</dbReference>
<evidence type="ECO:0000256" key="4">
    <source>
        <dbReference type="ARBA" id="ARBA00022503"/>
    </source>
</evidence>
<evidence type="ECO:0000256" key="12">
    <source>
        <dbReference type="RuleBase" id="RU003684"/>
    </source>
</evidence>
<reference evidence="15 17" key="4">
    <citation type="submission" date="2017-09" db="EMBL/GenBank/DDBJ databases">
        <title>Large-scale bioinformatics analysis of Bacillus genomes uncovers conserved roles of natural products in bacterial physiology.</title>
        <authorList>
            <consortium name="Agbiome Team Llc"/>
            <person name="Bleich R.M."/>
            <person name="Grubbs K.J."/>
            <person name="Santa Maria K.C."/>
            <person name="Allen S.E."/>
            <person name="Farag S."/>
            <person name="Shank E.A."/>
            <person name="Bowers A."/>
        </authorList>
    </citation>
    <scope>NUCLEOTIDE SEQUENCE [LARGE SCALE GENOMIC DNA]</scope>
    <source>
        <strain evidence="15 17">AFS032503</strain>
    </source>
</reference>
<evidence type="ECO:0000313" key="14">
    <source>
        <dbReference type="EMBL" id="KKZ95983.1"/>
    </source>
</evidence>
<evidence type="ECO:0000256" key="7">
    <source>
        <dbReference type="ARBA" id="ARBA00023211"/>
    </source>
</evidence>
<evidence type="ECO:0000256" key="2">
    <source>
        <dbReference type="ARBA" id="ARBA00012168"/>
    </source>
</evidence>
<dbReference type="UniPathway" id="UPA00158">
    <property type="reaction ID" value="UER00270"/>
</dbReference>
<dbReference type="AlphaFoldDB" id="A0A0G8C805"/>
<dbReference type="GO" id="GO:0006525">
    <property type="term" value="P:arginine metabolic process"/>
    <property type="evidence" value="ECO:0007669"/>
    <property type="project" value="UniProtKB-KW"/>
</dbReference>
<dbReference type="EMBL" id="LCYN01000017">
    <property type="protein sequence ID" value="KKZ95983.1"/>
    <property type="molecule type" value="Genomic_DNA"/>
</dbReference>
<dbReference type="Gene3D" id="3.40.800.10">
    <property type="entry name" value="Ureohydrolase domain"/>
    <property type="match status" value="1"/>
</dbReference>
<evidence type="ECO:0000256" key="1">
    <source>
        <dbReference type="ARBA" id="ARBA00005098"/>
    </source>
</evidence>
<evidence type="ECO:0000256" key="5">
    <source>
        <dbReference type="ARBA" id="ARBA00022723"/>
    </source>
</evidence>
<dbReference type="EC" id="3.5.3.1" evidence="2 9"/>
<feature type="binding site" evidence="10">
    <location>
        <position position="126"/>
    </location>
    <ligand>
        <name>Mn(2+)</name>
        <dbReference type="ChEBI" id="CHEBI:29035"/>
        <label>2</label>
    </ligand>
</feature>
<comment type="caution">
    <text evidence="14">The sequence shown here is derived from an EMBL/GenBank/DDBJ whole genome shotgun (WGS) entry which is preliminary data.</text>
</comment>
<evidence type="ECO:0000313" key="15">
    <source>
        <dbReference type="EMBL" id="PHG17618.1"/>
    </source>
</evidence>
<keyword evidence="4 13" id="KW-0056">Arginine metabolism</keyword>
<comment type="similarity">
    <text evidence="11 12">Belongs to the arginase family.</text>
</comment>
<dbReference type="SUPFAM" id="SSF52768">
    <property type="entry name" value="Arginase/deacetylase"/>
    <property type="match status" value="1"/>
</dbReference>
<dbReference type="EMBL" id="NUUI01000048">
    <property type="protein sequence ID" value="PHG17618.1"/>
    <property type="molecule type" value="Genomic_DNA"/>
</dbReference>
<evidence type="ECO:0000256" key="11">
    <source>
        <dbReference type="PROSITE-ProRule" id="PRU00742"/>
    </source>
</evidence>
<accession>A0A2B6LRW5</accession>
<gene>
    <name evidence="15" type="primary">rocF</name>
    <name evidence="14" type="ORF">B4147_5224</name>
    <name evidence="15" type="ORF">COI74_23370</name>
</gene>
<evidence type="ECO:0000313" key="17">
    <source>
        <dbReference type="Proteomes" id="UP000225062"/>
    </source>
</evidence>
<comment type="pathway">
    <text evidence="1">Nitrogen metabolism; urea cycle; L-ornithine and urea from L-arginine: step 1/1.</text>
</comment>
<dbReference type="GO" id="GO:0004053">
    <property type="term" value="F:arginase activity"/>
    <property type="evidence" value="ECO:0007669"/>
    <property type="project" value="UniProtKB-UniRule"/>
</dbReference>
<comment type="catalytic activity">
    <reaction evidence="8 13">
        <text>L-arginine + H2O = urea + L-ornithine</text>
        <dbReference type="Rhea" id="RHEA:20569"/>
        <dbReference type="ChEBI" id="CHEBI:15377"/>
        <dbReference type="ChEBI" id="CHEBI:16199"/>
        <dbReference type="ChEBI" id="CHEBI:32682"/>
        <dbReference type="ChEBI" id="CHEBI:46911"/>
        <dbReference type="EC" id="3.5.3.1"/>
    </reaction>
</comment>
<dbReference type="PANTHER" id="PTHR43782">
    <property type="entry name" value="ARGINASE"/>
    <property type="match status" value="1"/>
</dbReference>
<keyword evidence="6 12" id="KW-0378">Hydrolase</keyword>
<dbReference type="PROSITE" id="PS01053">
    <property type="entry name" value="ARGINASE_1"/>
    <property type="match status" value="1"/>
</dbReference>
<dbReference type="InterPro" id="IPR023696">
    <property type="entry name" value="Ureohydrolase_dom_sf"/>
</dbReference>
<dbReference type="InterPro" id="IPR020855">
    <property type="entry name" value="Ureohydrolase_Mn_BS"/>
</dbReference>
<dbReference type="InterPro" id="IPR014033">
    <property type="entry name" value="Arginase"/>
</dbReference>
<keyword evidence="5 10" id="KW-0479">Metal-binding</keyword>
<dbReference type="PROSITE" id="PS51409">
    <property type="entry name" value="ARGINASE_2"/>
    <property type="match status" value="1"/>
</dbReference>
<reference evidence="16" key="2">
    <citation type="submission" date="2015-04" db="EMBL/GenBank/DDBJ databases">
        <title>Draft Genome Sequences of Eight Spore-Forming Food Isolates of Bacillus cereus Genome sequencing.</title>
        <authorList>
            <person name="Krawcyk A.O."/>
            <person name="de Jong A."/>
            <person name="Eijlander R.T."/>
            <person name="Berendsen E.M."/>
            <person name="Holsappel S."/>
            <person name="Wells-Bennik M."/>
            <person name="Kuipers O.P."/>
        </authorList>
    </citation>
    <scope>NUCLEOTIDE SEQUENCE [LARGE SCALE GENOMIC DNA]</scope>
    <source>
        <strain evidence="16">B4147</strain>
    </source>
</reference>
<dbReference type="Proteomes" id="UP000035350">
    <property type="component" value="Unassembled WGS sequence"/>
</dbReference>
<dbReference type="RefSeq" id="WP_046958458.1">
    <property type="nucleotide sequence ID" value="NZ_JAIQCN010000134.1"/>
</dbReference>
<protein>
    <recommendedName>
        <fullName evidence="3 9">Arginase</fullName>
        <ecNumber evidence="2 9">3.5.3.1</ecNumber>
    </recommendedName>
</protein>
<accession>A0A0G8C805</accession>
<dbReference type="Pfam" id="PF00491">
    <property type="entry name" value="Arginase"/>
    <property type="match status" value="1"/>
</dbReference>
<evidence type="ECO:0000313" key="16">
    <source>
        <dbReference type="Proteomes" id="UP000035350"/>
    </source>
</evidence>
<reference evidence="14 16" key="1">
    <citation type="journal article" date="2015" name="Genome Announc.">
        <title>Next-Generation Whole-Genome Sequencing of Eight Strains of Bacillus cereus, Isolated from Food.</title>
        <authorList>
            <person name="Krawczyk A.O."/>
            <person name="de Jong A."/>
            <person name="Eijlander R.T."/>
            <person name="Berendsen E.M."/>
            <person name="Holsappel S."/>
            <person name="Wells-Bennik M.H."/>
            <person name="Kuipers O.P."/>
        </authorList>
    </citation>
    <scope>NUCLEOTIDE SEQUENCE [LARGE SCALE GENOMIC DNA]</scope>
    <source>
        <strain evidence="14 16">B4147</strain>
    </source>
</reference>
<name>A0A0G8C805_9BACI</name>
<dbReference type="FunFam" id="3.40.800.10:FF:000012">
    <property type="entry name" value="Arginase"/>
    <property type="match status" value="1"/>
</dbReference>
<evidence type="ECO:0000256" key="3">
    <source>
        <dbReference type="ARBA" id="ARBA00018123"/>
    </source>
</evidence>
<dbReference type="PANTHER" id="PTHR43782:SF3">
    <property type="entry name" value="ARGINASE"/>
    <property type="match status" value="1"/>
</dbReference>
<feature type="binding site" evidence="10">
    <location>
        <position position="99"/>
    </location>
    <ligand>
        <name>Mn(2+)</name>
        <dbReference type="ChEBI" id="CHEBI:29035"/>
        <label>1</label>
    </ligand>
</feature>
<dbReference type="GO" id="GO:0005737">
    <property type="term" value="C:cytoplasm"/>
    <property type="evidence" value="ECO:0007669"/>
    <property type="project" value="TreeGrafter"/>
</dbReference>
<evidence type="ECO:0000256" key="10">
    <source>
        <dbReference type="PIRSR" id="PIRSR036979-1"/>
    </source>
</evidence>
<evidence type="ECO:0000256" key="9">
    <source>
        <dbReference type="NCBIfam" id="TIGR01229"/>
    </source>
</evidence>
<evidence type="ECO:0000256" key="13">
    <source>
        <dbReference type="RuleBase" id="RU361159"/>
    </source>
</evidence>
<proteinExistence type="inferred from homology"/>
<reference evidence="14" key="3">
    <citation type="submission" date="2015-04" db="EMBL/GenBank/DDBJ databases">
        <authorList>
            <person name="Syromyatnikov M.Y."/>
            <person name="Popov V.N."/>
        </authorList>
    </citation>
    <scope>NUCLEOTIDE SEQUENCE</scope>
    <source>
        <strain evidence="14">B4147</strain>
    </source>
</reference>
<feature type="binding site" evidence="10">
    <location>
        <position position="226"/>
    </location>
    <ligand>
        <name>Mn(2+)</name>
        <dbReference type="ChEBI" id="CHEBI:29035"/>
        <label>1</label>
    </ligand>
</feature>
<dbReference type="CDD" id="cd09989">
    <property type="entry name" value="Arginase"/>
    <property type="match status" value="1"/>
</dbReference>
<sequence>MNKKVSILGAPTYFGASIGGVDLGPYVVRYGGMSKQLTEIGIDFVDLGDISLPSTNNKNYGIVKQEFSNEVIDICKNIASTVENELEKGHFPLVLGGDHSIAIGTVTGILRKIPRLGVIWFDAHGDANTFETSISGNIHGMSLAILLGYGNEKFKDFLEKETKIDPKNIVQIGIRDLDPGEEEFLKNLGVTIFTAEDVRKQGIKSIMEKAIKILNNNTDAVHLTFDLDALDPEFAPGGGLAVPHGLSLDDTKEAIDMLRNNTNLVAAEFTEINPILDKDNITVNTTIELITELLSKKVTMSK</sequence>
<dbReference type="NCBIfam" id="TIGR01229">
    <property type="entry name" value="rocF_arginase"/>
    <property type="match status" value="1"/>
</dbReference>
<feature type="binding site" evidence="10">
    <location>
        <position position="124"/>
    </location>
    <ligand>
        <name>Mn(2+)</name>
        <dbReference type="ChEBI" id="CHEBI:29035"/>
        <label>2</label>
    </ligand>
</feature>
<dbReference type="Proteomes" id="UP000225062">
    <property type="component" value="Unassembled WGS sequence"/>
</dbReference>
<feature type="binding site" evidence="10">
    <location>
        <position position="228"/>
    </location>
    <ligand>
        <name>Mn(2+)</name>
        <dbReference type="ChEBI" id="CHEBI:29035"/>
        <label>1</label>
    </ligand>
</feature>
<dbReference type="PRINTS" id="PR00116">
    <property type="entry name" value="ARGINASE"/>
</dbReference>